<dbReference type="PROSITE" id="PS50222">
    <property type="entry name" value="EF_HAND_2"/>
    <property type="match status" value="1"/>
</dbReference>
<protein>
    <submittedName>
        <fullName evidence="3">Calcium-binding protein</fullName>
    </submittedName>
</protein>
<sequence>MKKLTIATLISTALSAGAFAGEELDKIDTTFADLDNDDNGYISREEADDDKISDHFAKIDANSDMQLSVKEFNTHVKKHPQHFDDEVVASAQSMKASMRSQGTMETDVNVDTDVDEVVAATKDKRLTHELRAKSELKANGELMEKNVDVAADNAVTADKTVIAVNQFEMMDANSDGELTKAEASRSGVTRNFDKIDANDDELITRTEYSQYQAETKDSSDE</sequence>
<keyword evidence="1" id="KW-0732">Signal</keyword>
<feature type="signal peptide" evidence="1">
    <location>
        <begin position="1"/>
        <end position="20"/>
    </location>
</feature>
<evidence type="ECO:0000313" key="3">
    <source>
        <dbReference type="EMBL" id="AMJ79114.1"/>
    </source>
</evidence>
<gene>
    <name evidence="3" type="ORF">AV942_12800</name>
</gene>
<dbReference type="Pfam" id="PF13202">
    <property type="entry name" value="EF-hand_5"/>
    <property type="match status" value="2"/>
</dbReference>
<proteinExistence type="predicted"/>
<dbReference type="GO" id="GO:0005509">
    <property type="term" value="F:calcium ion binding"/>
    <property type="evidence" value="ECO:0007669"/>
    <property type="project" value="InterPro"/>
</dbReference>
<dbReference type="Gene3D" id="1.10.238.10">
    <property type="entry name" value="EF-hand"/>
    <property type="match status" value="2"/>
</dbReference>
<name>A0AAC8XKV8_9ALTE</name>
<dbReference type="InterPro" id="IPR002048">
    <property type="entry name" value="EF_hand_dom"/>
</dbReference>
<evidence type="ECO:0000313" key="4">
    <source>
        <dbReference type="Proteomes" id="UP000061468"/>
    </source>
</evidence>
<dbReference type="EMBL" id="CP013928">
    <property type="protein sequence ID" value="AMJ79114.1"/>
    <property type="molecule type" value="Genomic_DNA"/>
</dbReference>
<evidence type="ECO:0000256" key="1">
    <source>
        <dbReference type="SAM" id="SignalP"/>
    </source>
</evidence>
<feature type="chain" id="PRO_5042125659" evidence="1">
    <location>
        <begin position="21"/>
        <end position="221"/>
    </location>
</feature>
<accession>A0AAC8XKV8</accession>
<dbReference type="InterPro" id="IPR011992">
    <property type="entry name" value="EF-hand-dom_pair"/>
</dbReference>
<reference evidence="3 4" key="1">
    <citation type="submission" date="2015-12" db="EMBL/GenBank/DDBJ databases">
        <title>Intraspecies pangenome expansion in the marine bacterium Alteromonas.</title>
        <authorList>
            <person name="Lopez-Perez M."/>
            <person name="Rodriguez-Valera F."/>
        </authorList>
    </citation>
    <scope>NUCLEOTIDE SEQUENCE [LARGE SCALE GENOMIC DNA]</scope>
    <source>
        <strain evidence="3 4">UM8</strain>
    </source>
</reference>
<dbReference type="Proteomes" id="UP000061468">
    <property type="component" value="Chromosome"/>
</dbReference>
<dbReference type="SUPFAM" id="SSF47473">
    <property type="entry name" value="EF-hand"/>
    <property type="match status" value="1"/>
</dbReference>
<organism evidence="3 4">
    <name type="scientific">Alteromonas mediterranea</name>
    <dbReference type="NCBI Taxonomy" id="314275"/>
    <lineage>
        <taxon>Bacteria</taxon>
        <taxon>Pseudomonadati</taxon>
        <taxon>Pseudomonadota</taxon>
        <taxon>Gammaproteobacteria</taxon>
        <taxon>Alteromonadales</taxon>
        <taxon>Alteromonadaceae</taxon>
        <taxon>Alteromonas/Salinimonas group</taxon>
        <taxon>Alteromonas</taxon>
    </lineage>
</organism>
<dbReference type="RefSeq" id="WP_015067573.1">
    <property type="nucleotide sequence ID" value="NZ_CP013928.1"/>
</dbReference>
<evidence type="ECO:0000259" key="2">
    <source>
        <dbReference type="PROSITE" id="PS50222"/>
    </source>
</evidence>
<dbReference type="AlphaFoldDB" id="A0AAC8XKV8"/>
<feature type="domain" description="EF-hand" evidence="2">
    <location>
        <begin position="47"/>
        <end position="82"/>
    </location>
</feature>